<dbReference type="AlphaFoldDB" id="A0A1W5XGB7"/>
<keyword evidence="1" id="KW-1133">Transmembrane helix</keyword>
<protein>
    <recommendedName>
        <fullName evidence="3">DUF2798 domain-containing protein</fullName>
    </recommendedName>
</protein>
<reference evidence="2" key="1">
    <citation type="submission" date="2017-02" db="EMBL/GenBank/DDBJ databases">
        <title>The complete sequence of pS30-1.</title>
        <authorList>
            <person name="Blackwell G.A."/>
            <person name="Hall R.M."/>
        </authorList>
    </citation>
    <scope>NUCLEOTIDE SEQUENCE</scope>
    <source>
        <strain evidence="2">SGH0823</strain>
        <plasmid evidence="2">pS30-1</plasmid>
    </source>
</reference>
<evidence type="ECO:0008006" key="3">
    <source>
        <dbReference type="Google" id="ProtNLM"/>
    </source>
</evidence>
<dbReference type="Pfam" id="PF11391">
    <property type="entry name" value="DUF2798"/>
    <property type="match status" value="1"/>
</dbReference>
<evidence type="ECO:0000256" key="1">
    <source>
        <dbReference type="SAM" id="Phobius"/>
    </source>
</evidence>
<accession>A0A1W5XGB7</accession>
<organism evidence="2">
    <name type="scientific">Acinetobacter baumannii</name>
    <dbReference type="NCBI Taxonomy" id="470"/>
    <lineage>
        <taxon>Bacteria</taxon>
        <taxon>Pseudomonadati</taxon>
        <taxon>Pseudomonadota</taxon>
        <taxon>Gammaproteobacteria</taxon>
        <taxon>Moraxellales</taxon>
        <taxon>Moraxellaceae</taxon>
        <taxon>Acinetobacter</taxon>
        <taxon>Acinetobacter calcoaceticus/baumannii complex</taxon>
    </lineage>
</organism>
<name>A0A1W5XGB7_ACIBA</name>
<keyword evidence="1" id="KW-0812">Transmembrane</keyword>
<feature type="transmembrane region" description="Helical" evidence="1">
    <location>
        <begin position="16"/>
        <end position="40"/>
    </location>
</feature>
<keyword evidence="2" id="KW-0614">Plasmid</keyword>
<sequence length="56" mass="6490">MSGINAILGALNEDKFLLSIVFSQWMINWIIAYPCLLFLVPFSKKIVLKLFYPQLK</sequence>
<dbReference type="EMBL" id="KY617771">
    <property type="protein sequence ID" value="ARH59512.1"/>
    <property type="molecule type" value="Genomic_DNA"/>
</dbReference>
<geneLocation type="plasmid" evidence="2">
    <name>pS30-1</name>
</geneLocation>
<keyword evidence="1" id="KW-0472">Membrane</keyword>
<proteinExistence type="predicted"/>
<dbReference type="InterPro" id="IPR021529">
    <property type="entry name" value="DUF2798"/>
</dbReference>
<evidence type="ECO:0000313" key="2">
    <source>
        <dbReference type="EMBL" id="ARH59512.1"/>
    </source>
</evidence>